<dbReference type="InterPro" id="IPR038658">
    <property type="entry name" value="SsgB_sf"/>
</dbReference>
<dbReference type="Proteomes" id="UP000603227">
    <property type="component" value="Unassembled WGS sequence"/>
</dbReference>
<dbReference type="GO" id="GO:0030428">
    <property type="term" value="C:cell septum"/>
    <property type="evidence" value="ECO:0007669"/>
    <property type="project" value="UniProtKB-SubCell"/>
</dbReference>
<comment type="caution">
    <text evidence="7">The sequence shown here is derived from an EMBL/GenBank/DDBJ whole genome shotgun (WGS) entry which is preliminary data.</text>
</comment>
<dbReference type="AlphaFoldDB" id="A0A919GFX5"/>
<keyword evidence="5" id="KW-0717">Septation</keyword>
<evidence type="ECO:0000313" key="8">
    <source>
        <dbReference type="Proteomes" id="UP000603227"/>
    </source>
</evidence>
<accession>A0A919GFX5</accession>
<dbReference type="Pfam" id="PF04686">
    <property type="entry name" value="SsgA"/>
    <property type="match status" value="1"/>
</dbReference>
<evidence type="ECO:0000256" key="3">
    <source>
        <dbReference type="ARBA" id="ARBA00022618"/>
    </source>
</evidence>
<keyword evidence="3 7" id="KW-0132">Cell division</keyword>
<evidence type="ECO:0000256" key="1">
    <source>
        <dbReference type="ARBA" id="ARBA00004431"/>
    </source>
</evidence>
<evidence type="ECO:0000313" key="7">
    <source>
        <dbReference type="EMBL" id="GHH83948.1"/>
    </source>
</evidence>
<dbReference type="InterPro" id="IPR006776">
    <property type="entry name" value="SsgB"/>
</dbReference>
<evidence type="ECO:0000256" key="5">
    <source>
        <dbReference type="ARBA" id="ARBA00023210"/>
    </source>
</evidence>
<evidence type="ECO:0000256" key="6">
    <source>
        <dbReference type="ARBA" id="ARBA00023306"/>
    </source>
</evidence>
<comment type="similarity">
    <text evidence="2">Belongs to the SsgA family.</text>
</comment>
<organism evidence="7 8">
    <name type="scientific">Streptomyces capitiformicae</name>
    <dbReference type="NCBI Taxonomy" id="2014920"/>
    <lineage>
        <taxon>Bacteria</taxon>
        <taxon>Bacillati</taxon>
        <taxon>Actinomycetota</taxon>
        <taxon>Actinomycetes</taxon>
        <taxon>Kitasatosporales</taxon>
        <taxon>Streptomycetaceae</taxon>
        <taxon>Streptomyces</taxon>
    </lineage>
</organism>
<sequence length="140" mass="14846">MDNMDTALAQPARARLIASGHQQVSVRSTLRYTAADPYAVHIDFPGGASLDGGSVTWTFARALLEEGLSGPAGIGDVHIWPCGWARTVVELHSPHGLAMIHFETAALRRFLRRSYAVVAAGGEDLAPILDEGLESLLGGV</sequence>
<reference evidence="7" key="2">
    <citation type="submission" date="2020-09" db="EMBL/GenBank/DDBJ databases">
        <authorList>
            <person name="Sun Q."/>
            <person name="Zhou Y."/>
        </authorList>
    </citation>
    <scope>NUCLEOTIDE SEQUENCE</scope>
    <source>
        <strain evidence="7">CGMCC 4.7403</strain>
    </source>
</reference>
<comment type="subcellular location">
    <subcellularLocation>
        <location evidence="1">Cell septum</location>
    </subcellularLocation>
</comment>
<evidence type="ECO:0000256" key="4">
    <source>
        <dbReference type="ARBA" id="ARBA00022969"/>
    </source>
</evidence>
<dbReference type="GO" id="GO:0030435">
    <property type="term" value="P:sporulation resulting in formation of a cellular spore"/>
    <property type="evidence" value="ECO:0007669"/>
    <property type="project" value="UniProtKB-KW"/>
</dbReference>
<keyword evidence="8" id="KW-1185">Reference proteome</keyword>
<protein>
    <submittedName>
        <fullName evidence="7">Cell division protein</fullName>
    </submittedName>
</protein>
<evidence type="ECO:0000256" key="2">
    <source>
        <dbReference type="ARBA" id="ARBA00009323"/>
    </source>
</evidence>
<dbReference type="EMBL" id="BNAT01000003">
    <property type="protein sequence ID" value="GHH83948.1"/>
    <property type="molecule type" value="Genomic_DNA"/>
</dbReference>
<dbReference type="Gene3D" id="2.30.31.20">
    <property type="entry name" value="Sporulation-specific cell division protein SsgB"/>
    <property type="match status" value="1"/>
</dbReference>
<keyword evidence="6" id="KW-0131">Cell cycle</keyword>
<name>A0A919GFX5_9ACTN</name>
<proteinExistence type="inferred from homology"/>
<gene>
    <name evidence="7" type="ORF">GCM10017771_11880</name>
</gene>
<keyword evidence="4" id="KW-0749">Sporulation</keyword>
<dbReference type="GO" id="GO:0000917">
    <property type="term" value="P:division septum assembly"/>
    <property type="evidence" value="ECO:0007669"/>
    <property type="project" value="UniProtKB-KW"/>
</dbReference>
<reference evidence="7" key="1">
    <citation type="journal article" date="2014" name="Int. J. Syst. Evol. Microbiol.">
        <title>Complete genome sequence of Corynebacterium casei LMG S-19264T (=DSM 44701T), isolated from a smear-ripened cheese.</title>
        <authorList>
            <consortium name="US DOE Joint Genome Institute (JGI-PGF)"/>
            <person name="Walter F."/>
            <person name="Albersmeier A."/>
            <person name="Kalinowski J."/>
            <person name="Ruckert C."/>
        </authorList>
    </citation>
    <scope>NUCLEOTIDE SEQUENCE</scope>
    <source>
        <strain evidence="7">CGMCC 4.7403</strain>
    </source>
</reference>